<sequence length="703" mass="80638">MYASQKAALHESDWLLEKVGYAAAVYKSGNGKDLVITNGLISREFRMQPYFACFSFRNLMTPKEMIRTIQPEGQIEVDGIDYNIGGLKGQFEYAYMKYDWLEKFTADPAAFQLKNFEVRNIQKRFSWTPRRWALNKQWPPKGIEIIFYFSSSQKSAENIQVAVHYEMYDNIPLMSKWITIVNNSDKEIRINSFKNEILSVVEEESVVGGDGRLATPHINVQSDYSFGDMTSKYADHTTYWLPDTLYTSQVNYNLKTPCLLESKPPIGPSYRLQPHQTFEPFHTYEMMYDSYDKERCGLAERKMYRIIAPWATENPIFLHLTSTDPVVVKNAVDQCAATGFEMIILSFGSGLNMEDTSYANIHKIKSLVDYAHSKGIEMGGYSLFSSRTIDAQNDVINPETGKPGGAIFGNAPCLGSEWGIAYLKKIKRFIEKTGFDLLEHDGPYPGDICASTSHPGHDGKDDSQWKQWWQSISFYRELRKNDIYINAPDWYFLNGTNKVGMGYRETDWSLPRDRQVIIERQNIYDGTWNKTPSMGWTFVPLTRYHGGGAAATIEPLSEHLKDYEAHLVQNFGSGAQACYRGPRLFDAPSTEALVKKQVSWYKKYRDILNSDIIHLRRADGRDYDAMLHVNPRLKEKGLLMVYNPLDTPITREIKVPLYYTGISRVATVSEKEGNKTKYPLDENKNIVLRLSIPANGYNWFLIE</sequence>
<dbReference type="AlphaFoldDB" id="A0A3M9NKN3"/>
<protein>
    <submittedName>
        <fullName evidence="1">Alpha-galactosidase</fullName>
    </submittedName>
</protein>
<name>A0A3M9NKN3_9BACT</name>
<dbReference type="EMBL" id="RJJR01000005">
    <property type="protein sequence ID" value="RNI37518.1"/>
    <property type="molecule type" value="Genomic_DNA"/>
</dbReference>
<dbReference type="Proteomes" id="UP000267223">
    <property type="component" value="Unassembled WGS sequence"/>
</dbReference>
<reference evidence="1 2" key="1">
    <citation type="submission" date="2018-11" db="EMBL/GenBank/DDBJ databases">
        <title>Draft genome sequence of Ferruginibacter sp. BO-59.</title>
        <authorList>
            <person name="Im W.T."/>
        </authorList>
    </citation>
    <scope>NUCLEOTIDE SEQUENCE [LARGE SCALE GENOMIC DNA]</scope>
    <source>
        <strain evidence="1 2">BO-59</strain>
    </source>
</reference>
<dbReference type="OrthoDB" id="9804769at2"/>
<gene>
    <name evidence="1" type="ORF">EFY79_08050</name>
</gene>
<comment type="caution">
    <text evidence="1">The sequence shown here is derived from an EMBL/GenBank/DDBJ whole genome shotgun (WGS) entry which is preliminary data.</text>
</comment>
<keyword evidence="2" id="KW-1185">Reference proteome</keyword>
<organism evidence="1 2">
    <name type="scientific">Hanamia caeni</name>
    <dbReference type="NCBI Taxonomy" id="2294116"/>
    <lineage>
        <taxon>Bacteria</taxon>
        <taxon>Pseudomonadati</taxon>
        <taxon>Bacteroidota</taxon>
        <taxon>Chitinophagia</taxon>
        <taxon>Chitinophagales</taxon>
        <taxon>Chitinophagaceae</taxon>
        <taxon>Hanamia</taxon>
    </lineage>
</organism>
<proteinExistence type="predicted"/>
<evidence type="ECO:0000313" key="1">
    <source>
        <dbReference type="EMBL" id="RNI37518.1"/>
    </source>
</evidence>
<accession>A0A3M9NKN3</accession>
<evidence type="ECO:0000313" key="2">
    <source>
        <dbReference type="Proteomes" id="UP000267223"/>
    </source>
</evidence>